<evidence type="ECO:0000259" key="3">
    <source>
        <dbReference type="SMART" id="SM00470"/>
    </source>
</evidence>
<name>A0A841E9S5_9ACTN</name>
<gene>
    <name evidence="4" type="ORF">HDA44_007393</name>
</gene>
<dbReference type="AlphaFoldDB" id="A0A841E9S5"/>
<dbReference type="InterPro" id="IPR004437">
    <property type="entry name" value="ParB/RepB/Spo0J"/>
</dbReference>
<comment type="caution">
    <text evidence="4">The sequence shown here is derived from an EMBL/GenBank/DDBJ whole genome shotgun (WGS) entry which is preliminary data.</text>
</comment>
<dbReference type="GO" id="GO:0007059">
    <property type="term" value="P:chromosome segregation"/>
    <property type="evidence" value="ECO:0007669"/>
    <property type="project" value="UniProtKB-KW"/>
</dbReference>
<accession>A0A841E9S5</accession>
<evidence type="ECO:0000256" key="1">
    <source>
        <dbReference type="ARBA" id="ARBA00006295"/>
    </source>
</evidence>
<evidence type="ECO:0000313" key="4">
    <source>
        <dbReference type="EMBL" id="MBB5983978.1"/>
    </source>
</evidence>
<dbReference type="Proteomes" id="UP000558997">
    <property type="component" value="Unassembled WGS sequence"/>
</dbReference>
<dbReference type="Gene3D" id="3.90.1530.30">
    <property type="match status" value="1"/>
</dbReference>
<evidence type="ECO:0000313" key="5">
    <source>
        <dbReference type="Proteomes" id="UP000558997"/>
    </source>
</evidence>
<dbReference type="PANTHER" id="PTHR33375:SF1">
    <property type="entry name" value="CHROMOSOME-PARTITIONING PROTEIN PARB-RELATED"/>
    <property type="match status" value="1"/>
</dbReference>
<dbReference type="InterPro" id="IPR036086">
    <property type="entry name" value="ParB/Sulfiredoxin_sf"/>
</dbReference>
<dbReference type="InterPro" id="IPR041468">
    <property type="entry name" value="HTH_ParB/Spo0J"/>
</dbReference>
<dbReference type="SUPFAM" id="SSF109709">
    <property type="entry name" value="KorB DNA-binding domain-like"/>
    <property type="match status" value="1"/>
</dbReference>
<dbReference type="GO" id="GO:0005694">
    <property type="term" value="C:chromosome"/>
    <property type="evidence" value="ECO:0007669"/>
    <property type="project" value="TreeGrafter"/>
</dbReference>
<evidence type="ECO:0000256" key="2">
    <source>
        <dbReference type="ARBA" id="ARBA00022829"/>
    </source>
</evidence>
<dbReference type="GO" id="GO:0003677">
    <property type="term" value="F:DNA binding"/>
    <property type="evidence" value="ECO:0007669"/>
    <property type="project" value="InterPro"/>
</dbReference>
<dbReference type="EMBL" id="JACHNF010000002">
    <property type="protein sequence ID" value="MBB5983978.1"/>
    <property type="molecule type" value="Genomic_DNA"/>
</dbReference>
<dbReference type="Pfam" id="PF17762">
    <property type="entry name" value="HTH_ParB"/>
    <property type="match status" value="1"/>
</dbReference>
<proteinExistence type="inferred from homology"/>
<dbReference type="RefSeq" id="WP_184844996.1">
    <property type="nucleotide sequence ID" value="NZ_BAAAVN010000031.1"/>
</dbReference>
<dbReference type="Pfam" id="PF02195">
    <property type="entry name" value="ParB_N"/>
    <property type="match status" value="1"/>
</dbReference>
<comment type="similarity">
    <text evidence="1">Belongs to the ParB family.</text>
</comment>
<dbReference type="InterPro" id="IPR050336">
    <property type="entry name" value="Chromosome_partition/occlusion"/>
</dbReference>
<dbReference type="NCBIfam" id="TIGR00180">
    <property type="entry name" value="parB_part"/>
    <property type="match status" value="1"/>
</dbReference>
<dbReference type="SUPFAM" id="SSF110849">
    <property type="entry name" value="ParB/Sulfiredoxin"/>
    <property type="match status" value="1"/>
</dbReference>
<protein>
    <submittedName>
        <fullName evidence="4">ParB/RepB/Spo0J family partition protein</fullName>
    </submittedName>
</protein>
<dbReference type="InterPro" id="IPR003115">
    <property type="entry name" value="ParB_N"/>
</dbReference>
<sequence>MTTTEEAAAAEQAAMAGGMPAWPRLEITYLPVASIAEHPKNPRKSLPKVDEMAASLQSNGFLQPVVVIPMAAALEALADELAAGGVGIQAGPGLEYVVVIGHRRMAAAERINCVEVPAIIRPDLRSAMQVARTFIVENLQRVDLDPIEEANGLAELAATGLSQREIAQQCGFSQPYVSKRLALLRIPEGAQTAVSKGKVKLADAVKLAALPPEVQEEAFFDWVDTQPWDDVELGEVIEETERKIAAAKQLEANRQQAVDDGVELIGSPEEVFGRNHWDHRLYNDQQIAKARTAGTLRAHATARQVEYYSTIPRESVSTGRSAWASEQEKAKQVKKAAKNREPALQQLAGQPIAAEQMAAEVAAAVVNGNAGHADALKAARRWLPADRFPQPEREHEFGDPVYAWRDAIGQPDQLWVAWVMTIASTEQWLRNPHMPWGQRQAVHVQRLIDTAGYEPTDWETEQLHRIRREATEAAARGDDKAVSA</sequence>
<reference evidence="4 5" key="1">
    <citation type="submission" date="2020-08" db="EMBL/GenBank/DDBJ databases">
        <title>Sequencing the genomes of 1000 actinobacteria strains.</title>
        <authorList>
            <person name="Klenk H.-P."/>
        </authorList>
    </citation>
    <scope>NUCLEOTIDE SEQUENCE [LARGE SCALE GENOMIC DNA]</scope>
    <source>
        <strain evidence="4 5">DSM 17294</strain>
    </source>
</reference>
<feature type="domain" description="ParB-like N-terminal" evidence="3">
    <location>
        <begin position="28"/>
        <end position="139"/>
    </location>
</feature>
<dbReference type="PANTHER" id="PTHR33375">
    <property type="entry name" value="CHROMOSOME-PARTITIONING PROTEIN PARB-RELATED"/>
    <property type="match status" value="1"/>
</dbReference>
<organism evidence="4 5">
    <name type="scientific">Kribbella solani</name>
    <dbReference type="NCBI Taxonomy" id="236067"/>
    <lineage>
        <taxon>Bacteria</taxon>
        <taxon>Bacillati</taxon>
        <taxon>Actinomycetota</taxon>
        <taxon>Actinomycetes</taxon>
        <taxon>Propionibacteriales</taxon>
        <taxon>Kribbellaceae</taxon>
        <taxon>Kribbella</taxon>
    </lineage>
</organism>
<keyword evidence="5" id="KW-1185">Reference proteome</keyword>
<dbReference type="SMART" id="SM00470">
    <property type="entry name" value="ParB"/>
    <property type="match status" value="1"/>
</dbReference>
<keyword evidence="2" id="KW-0159">Chromosome partition</keyword>
<dbReference type="Gene3D" id="1.10.10.2830">
    <property type="match status" value="1"/>
</dbReference>